<protein>
    <recommendedName>
        <fullName evidence="3">DUF3006 domain-containing protein</fullName>
    </recommendedName>
</protein>
<accession>A0A0G1XWM3</accession>
<dbReference type="AlphaFoldDB" id="A0A0G1XWM3"/>
<evidence type="ECO:0008006" key="3">
    <source>
        <dbReference type="Google" id="ProtNLM"/>
    </source>
</evidence>
<dbReference type="Proteomes" id="UP000033865">
    <property type="component" value="Unassembled WGS sequence"/>
</dbReference>
<evidence type="ECO:0000313" key="1">
    <source>
        <dbReference type="EMBL" id="KKW35376.1"/>
    </source>
</evidence>
<name>A0A0G1XWM3_9BACT</name>
<evidence type="ECO:0000313" key="2">
    <source>
        <dbReference type="Proteomes" id="UP000033865"/>
    </source>
</evidence>
<sequence length="76" mass="8155">MPSLPHTIHGVIQEFSDDSAVIKLDNGETVKLPKHLTSESANAGSGVHLAIFSDADVALEHERLAKKVLAELLRGE</sequence>
<reference evidence="1 2" key="1">
    <citation type="journal article" date="2015" name="Nature">
        <title>rRNA introns, odd ribosomes, and small enigmatic genomes across a large radiation of phyla.</title>
        <authorList>
            <person name="Brown C.T."/>
            <person name="Hug L.A."/>
            <person name="Thomas B.C."/>
            <person name="Sharon I."/>
            <person name="Castelle C.J."/>
            <person name="Singh A."/>
            <person name="Wilkins M.J."/>
            <person name="Williams K.H."/>
            <person name="Banfield J.F."/>
        </authorList>
    </citation>
    <scope>NUCLEOTIDE SEQUENCE [LARGE SCALE GENOMIC DNA]</scope>
</reference>
<gene>
    <name evidence="1" type="ORF">UY82_C0040G0009</name>
</gene>
<organism evidence="1 2">
    <name type="scientific">Candidatus Uhrbacteria bacterium GW2011_GWC2_53_7</name>
    <dbReference type="NCBI Taxonomy" id="1618986"/>
    <lineage>
        <taxon>Bacteria</taxon>
        <taxon>Candidatus Uhriibacteriota</taxon>
    </lineage>
</organism>
<dbReference type="EMBL" id="LCRN01000040">
    <property type="protein sequence ID" value="KKW35376.1"/>
    <property type="molecule type" value="Genomic_DNA"/>
</dbReference>
<comment type="caution">
    <text evidence="1">The sequence shown here is derived from an EMBL/GenBank/DDBJ whole genome shotgun (WGS) entry which is preliminary data.</text>
</comment>
<proteinExistence type="predicted"/>